<evidence type="ECO:0000256" key="8">
    <source>
        <dbReference type="ARBA" id="ARBA00023277"/>
    </source>
</evidence>
<comment type="subcellular location">
    <subcellularLocation>
        <location evidence="2">Cell membrane</location>
    </subcellularLocation>
</comment>
<proteinExistence type="predicted"/>
<evidence type="ECO:0000256" key="12">
    <source>
        <dbReference type="ARBA" id="ARBA00042373"/>
    </source>
</evidence>
<dbReference type="InterPro" id="IPR017853">
    <property type="entry name" value="GH"/>
</dbReference>
<dbReference type="Gene3D" id="3.20.20.80">
    <property type="entry name" value="Glycosidases"/>
    <property type="match status" value="1"/>
</dbReference>
<dbReference type="EMBL" id="KM038263">
    <property type="protein sequence ID" value="AIG55724.1"/>
    <property type="molecule type" value="Genomic_DNA"/>
</dbReference>
<comment type="function">
    <text evidence="11">Glucanases play a role in cell expansion during growth, in cell-cell fusion during mating, and in spore release during sporulation. This enzyme may be involved in beta-glucan degradation. Active on laminarin and lichenan.</text>
</comment>
<dbReference type="GO" id="GO:0000272">
    <property type="term" value="P:polysaccharide catabolic process"/>
    <property type="evidence" value="ECO:0007669"/>
    <property type="project" value="UniProtKB-KW"/>
</dbReference>
<dbReference type="GO" id="GO:0071555">
    <property type="term" value="P:cell wall organization"/>
    <property type="evidence" value="ECO:0007669"/>
    <property type="project" value="UniProtKB-KW"/>
</dbReference>
<dbReference type="EC" id="3.2.1.39" evidence="3"/>
<keyword evidence="14" id="KW-0732">Signal</keyword>
<evidence type="ECO:0000256" key="9">
    <source>
        <dbReference type="ARBA" id="ARBA00023316"/>
    </source>
</evidence>
<feature type="signal peptide" evidence="14">
    <location>
        <begin position="1"/>
        <end position="18"/>
    </location>
</feature>
<evidence type="ECO:0000256" key="11">
    <source>
        <dbReference type="ARBA" id="ARBA00037649"/>
    </source>
</evidence>
<keyword evidence="4" id="KW-1003">Cell membrane</keyword>
<sequence length="332" mass="37095">MLRALVASITLAFAATSASPILQSACYSPFHLDAYPLISSQVLNYSTLYPAIYNDFQLMQPYVNTVRTYYSNYYGIDVAPIAASANVPLYLGVFMTRASWYSSQVQSAITAGVNYTSTVKAILLGNENVAKSPNDQYTPSEVADQIYYVRDQISKRSNGKASVPIGTVQKIGDWLDSDLNKRAEMQKLADACDIIGVNIYPFFSDGYDASNPMAILDKLWNQMLEIYPASKVRLTETGFSTGGNVVNANPPVVPNLDNSVNYYNALMKWTPKEGGGDVFWYTFFDLRSDDTTQQEEYEKYFGFYTANGKPKSANYPVKLSVLRHQHPRQHPH</sequence>
<evidence type="ECO:0000256" key="13">
    <source>
        <dbReference type="ARBA" id="ARBA00043078"/>
    </source>
</evidence>
<dbReference type="PANTHER" id="PTHR16631">
    <property type="entry name" value="GLUCAN 1,3-BETA-GLUCOSIDASE"/>
    <property type="match status" value="1"/>
</dbReference>
<dbReference type="InterPro" id="IPR050732">
    <property type="entry name" value="Beta-glucan_modifiers"/>
</dbReference>
<keyword evidence="6" id="KW-0472">Membrane</keyword>
<protein>
    <recommendedName>
        <fullName evidence="3">glucan endo-1,3-beta-D-glucosidase</fullName>
        <ecNumber evidence="3">3.2.1.39</ecNumber>
    </recommendedName>
    <alternativeName>
        <fullName evidence="13">Endo-1,3-beta-glucanase btgC</fullName>
    </alternativeName>
    <alternativeName>
        <fullName evidence="12">Laminarinase btgC</fullName>
    </alternativeName>
</protein>
<evidence type="ECO:0000313" key="15">
    <source>
        <dbReference type="EMBL" id="AIG55724.1"/>
    </source>
</evidence>
<keyword evidence="10" id="KW-0624">Polysaccharide degradation</keyword>
<dbReference type="GO" id="GO:0042973">
    <property type="term" value="F:glucan endo-1,3-beta-D-glucosidase activity"/>
    <property type="evidence" value="ECO:0007669"/>
    <property type="project" value="UniProtKB-EC"/>
</dbReference>
<evidence type="ECO:0000256" key="7">
    <source>
        <dbReference type="ARBA" id="ARBA00023180"/>
    </source>
</evidence>
<keyword evidence="7" id="KW-0325">Glycoprotein</keyword>
<organism evidence="15">
    <name type="scientific">Thraustotheca clavata</name>
    <dbReference type="NCBI Taxonomy" id="74557"/>
    <lineage>
        <taxon>Eukaryota</taxon>
        <taxon>Sar</taxon>
        <taxon>Stramenopiles</taxon>
        <taxon>Oomycota</taxon>
        <taxon>Saprolegniomycetes</taxon>
        <taxon>Saprolegniales</taxon>
        <taxon>Achlyaceae</taxon>
        <taxon>Thraustotheca</taxon>
    </lineage>
</organism>
<accession>A0A0A7CMS1</accession>
<comment type="catalytic activity">
    <reaction evidence="1">
        <text>Hydrolysis of (1-&gt;3)-beta-D-glucosidic linkages in (1-&gt;3)-beta-D-glucans.</text>
        <dbReference type="EC" id="3.2.1.39"/>
    </reaction>
</comment>
<evidence type="ECO:0000256" key="3">
    <source>
        <dbReference type="ARBA" id="ARBA00012780"/>
    </source>
</evidence>
<evidence type="ECO:0000256" key="14">
    <source>
        <dbReference type="SAM" id="SignalP"/>
    </source>
</evidence>
<dbReference type="PANTHER" id="PTHR16631:SF17">
    <property type="entry name" value="GLUCAN ENDO-1,3-BETA-GLUCOSIDASE BTGC"/>
    <property type="match status" value="1"/>
</dbReference>
<keyword evidence="5" id="KW-0378">Hydrolase</keyword>
<evidence type="ECO:0000256" key="4">
    <source>
        <dbReference type="ARBA" id="ARBA00022475"/>
    </source>
</evidence>
<evidence type="ECO:0000256" key="5">
    <source>
        <dbReference type="ARBA" id="ARBA00022801"/>
    </source>
</evidence>
<feature type="chain" id="PRO_5002038073" description="glucan endo-1,3-beta-D-glucosidase" evidence="14">
    <location>
        <begin position="19"/>
        <end position="332"/>
    </location>
</feature>
<dbReference type="GO" id="GO:0005886">
    <property type="term" value="C:plasma membrane"/>
    <property type="evidence" value="ECO:0007669"/>
    <property type="project" value="UniProtKB-SubCell"/>
</dbReference>
<keyword evidence="9" id="KW-0961">Cell wall biogenesis/degradation</keyword>
<reference evidence="15" key="1">
    <citation type="journal article" date="2014" name="Genome Biol. Evol.">
        <title>The secreted proteins of Achlya hypogyna and Thraustotheca clavata identify the ancestral oomycete secretome and reveal gene acquisitions by horizontal gene transfer.</title>
        <authorList>
            <person name="Misner I."/>
            <person name="Blouin N."/>
            <person name="Leonard G."/>
            <person name="Richards T.A."/>
            <person name="Lane C.E."/>
        </authorList>
    </citation>
    <scope>NUCLEOTIDE SEQUENCE</scope>
    <source>
        <strain evidence="15">ATCC 34112</strain>
    </source>
</reference>
<evidence type="ECO:0000256" key="2">
    <source>
        <dbReference type="ARBA" id="ARBA00004236"/>
    </source>
</evidence>
<keyword evidence="8" id="KW-0119">Carbohydrate metabolism</keyword>
<evidence type="ECO:0000256" key="6">
    <source>
        <dbReference type="ARBA" id="ARBA00023136"/>
    </source>
</evidence>
<evidence type="ECO:0000256" key="10">
    <source>
        <dbReference type="ARBA" id="ARBA00023326"/>
    </source>
</evidence>
<name>A0A0A7CMS1_9STRA</name>
<dbReference type="SUPFAM" id="SSF51445">
    <property type="entry name" value="(Trans)glycosidases"/>
    <property type="match status" value="1"/>
</dbReference>
<dbReference type="AlphaFoldDB" id="A0A0A7CMS1"/>
<evidence type="ECO:0000256" key="1">
    <source>
        <dbReference type="ARBA" id="ARBA00000382"/>
    </source>
</evidence>